<dbReference type="Proteomes" id="UP000668572">
    <property type="component" value="Unassembled WGS sequence"/>
</dbReference>
<reference evidence="1" key="1">
    <citation type="submission" date="2021-03" db="EMBL/GenBank/DDBJ databases">
        <title>Molecular characterization of Xanthomonas species pathogenic on Araceae and the development of a triplex TaqMan assay for detection of X. phaseoli pv. dieffenbachiae.</title>
        <authorList>
            <person name="Van Der Wolf J."/>
            <person name="Krijger M."/>
            <person name="Mendes O."/>
            <person name="Brankovics B."/>
            <person name="Bonants P."/>
            <person name="Meekes E."/>
        </authorList>
    </citation>
    <scope>NUCLEOTIDE SEQUENCE</scope>
    <source>
        <strain evidence="1">NBC1264</strain>
    </source>
</reference>
<accession>A0A8I1XQ78</accession>
<proteinExistence type="predicted"/>
<evidence type="ECO:0000313" key="2">
    <source>
        <dbReference type="Proteomes" id="UP000668572"/>
    </source>
</evidence>
<protein>
    <submittedName>
        <fullName evidence="1">Uncharacterized protein</fullName>
    </submittedName>
</protein>
<evidence type="ECO:0000313" key="1">
    <source>
        <dbReference type="EMBL" id="MBO9759984.1"/>
    </source>
</evidence>
<comment type="caution">
    <text evidence="1">The sequence shown here is derived from an EMBL/GenBank/DDBJ whole genome shotgun (WGS) entry which is preliminary data.</text>
</comment>
<dbReference type="AlphaFoldDB" id="A0A8I1XQ78"/>
<sequence>MAETIRNATISLVPILKLPNIGEFSQEGCVGDMRCRKAMALRVPRMAIRLV</sequence>
<dbReference type="EMBL" id="JAGHXW010000030">
    <property type="protein sequence ID" value="MBO9759984.1"/>
    <property type="molecule type" value="Genomic_DNA"/>
</dbReference>
<name>A0A8I1XQ78_XANMN</name>
<dbReference type="RefSeq" id="WP_017161730.1">
    <property type="nucleotide sequence ID" value="NZ_JAGHXW010000030.1"/>
</dbReference>
<gene>
    <name evidence="1" type="ORF">J7405_10600</name>
</gene>
<organism evidence="1 2">
    <name type="scientific">Xanthomonas manihotis</name>
    <dbReference type="NCBI Taxonomy" id="43353"/>
    <lineage>
        <taxon>Bacteria</taxon>
        <taxon>Pseudomonadati</taxon>
        <taxon>Pseudomonadota</taxon>
        <taxon>Gammaproteobacteria</taxon>
        <taxon>Lysobacterales</taxon>
        <taxon>Lysobacteraceae</taxon>
        <taxon>Xanthomonas</taxon>
    </lineage>
</organism>